<evidence type="ECO:0000313" key="4">
    <source>
        <dbReference type="EMBL" id="TCL61877.1"/>
    </source>
</evidence>
<reference evidence="4 5" key="1">
    <citation type="submission" date="2019-03" db="EMBL/GenBank/DDBJ databases">
        <title>Genomic Encyclopedia of Type Strains, Phase IV (KMG-IV): sequencing the most valuable type-strain genomes for metagenomic binning, comparative biology and taxonomic classification.</title>
        <authorList>
            <person name="Goeker M."/>
        </authorList>
    </citation>
    <scope>NUCLEOTIDE SEQUENCE [LARGE SCALE GENOMIC DNA]</scope>
    <source>
        <strain evidence="4 5">LX-B</strain>
    </source>
</reference>
<evidence type="ECO:0000256" key="1">
    <source>
        <dbReference type="ARBA" id="ARBA00007422"/>
    </source>
</evidence>
<dbReference type="RefSeq" id="WP_243663046.1">
    <property type="nucleotide sequence ID" value="NZ_SLUN01000031.1"/>
</dbReference>
<keyword evidence="3" id="KW-0963">Cytoplasm</keyword>
<comment type="subcellular location">
    <subcellularLocation>
        <location evidence="3">Cytoplasm</location>
    </subcellularLocation>
</comment>
<name>A0A4V2QD01_HYDET</name>
<dbReference type="GO" id="GO:0006096">
    <property type="term" value="P:glycolytic process"/>
    <property type="evidence" value="ECO:0007669"/>
    <property type="project" value="UniProtKB-UniPathway"/>
</dbReference>
<dbReference type="GO" id="GO:0006094">
    <property type="term" value="P:gluconeogenesis"/>
    <property type="evidence" value="ECO:0007669"/>
    <property type="project" value="UniProtKB-UniPathway"/>
</dbReference>
<dbReference type="GO" id="GO:0019563">
    <property type="term" value="P:glycerol catabolic process"/>
    <property type="evidence" value="ECO:0007669"/>
    <property type="project" value="TreeGrafter"/>
</dbReference>
<accession>A0A4V2QD01</accession>
<dbReference type="InterPro" id="IPR035990">
    <property type="entry name" value="TIM_sf"/>
</dbReference>
<evidence type="ECO:0000256" key="2">
    <source>
        <dbReference type="ARBA" id="ARBA00023235"/>
    </source>
</evidence>
<comment type="pathway">
    <text evidence="3">Carbohydrate biosynthesis; gluconeogenesis.</text>
</comment>
<dbReference type="GO" id="GO:0005829">
    <property type="term" value="C:cytosol"/>
    <property type="evidence" value="ECO:0007669"/>
    <property type="project" value="TreeGrafter"/>
</dbReference>
<dbReference type="PANTHER" id="PTHR21139">
    <property type="entry name" value="TRIOSEPHOSPHATE ISOMERASE"/>
    <property type="match status" value="1"/>
</dbReference>
<comment type="subunit">
    <text evidence="3">Homodimer.</text>
</comment>
<dbReference type="AlphaFoldDB" id="A0A4V2QD01"/>
<gene>
    <name evidence="4" type="ORF">EDC14_103149</name>
</gene>
<keyword evidence="5" id="KW-1185">Reference proteome</keyword>
<dbReference type="EMBL" id="SLUN01000031">
    <property type="protein sequence ID" value="TCL61877.1"/>
    <property type="molecule type" value="Genomic_DNA"/>
</dbReference>
<proteinExistence type="inferred from homology"/>
<dbReference type="InterPro" id="IPR000652">
    <property type="entry name" value="Triosephosphate_isomerase"/>
</dbReference>
<keyword evidence="3" id="KW-0324">Glycolysis</keyword>
<protein>
    <recommendedName>
        <fullName evidence="3">Triosephosphate isomerase</fullName>
        <ecNumber evidence="3">5.3.1.1</ecNumber>
    </recommendedName>
</protein>
<dbReference type="EC" id="5.3.1.1" evidence="3"/>
<dbReference type="InterPro" id="IPR013785">
    <property type="entry name" value="Aldolase_TIM"/>
</dbReference>
<organism evidence="4 5">
    <name type="scientific">Hydrogenispora ethanolica</name>
    <dbReference type="NCBI Taxonomy" id="1082276"/>
    <lineage>
        <taxon>Bacteria</taxon>
        <taxon>Bacillati</taxon>
        <taxon>Bacillota</taxon>
        <taxon>Hydrogenispora</taxon>
    </lineage>
</organism>
<keyword evidence="2 3" id="KW-0413">Isomerase</keyword>
<dbReference type="PROSITE" id="PS51440">
    <property type="entry name" value="TIM_2"/>
    <property type="match status" value="1"/>
</dbReference>
<comment type="similarity">
    <text evidence="1 3">Belongs to the triosephosphate isomerase family.</text>
</comment>
<dbReference type="PANTHER" id="PTHR21139:SF42">
    <property type="entry name" value="TRIOSEPHOSPHATE ISOMERASE"/>
    <property type="match status" value="1"/>
</dbReference>
<dbReference type="SUPFAM" id="SSF51351">
    <property type="entry name" value="Triosephosphate isomerase (TIM)"/>
    <property type="match status" value="1"/>
</dbReference>
<dbReference type="UniPathway" id="UPA00138"/>
<dbReference type="Gene3D" id="3.20.20.70">
    <property type="entry name" value="Aldolase class I"/>
    <property type="match status" value="1"/>
</dbReference>
<dbReference type="UniPathway" id="UPA00109">
    <property type="reaction ID" value="UER00189"/>
</dbReference>
<dbReference type="GO" id="GO:0004807">
    <property type="term" value="F:triose-phosphate isomerase activity"/>
    <property type="evidence" value="ECO:0007669"/>
    <property type="project" value="UniProtKB-EC"/>
</dbReference>
<evidence type="ECO:0000313" key="5">
    <source>
        <dbReference type="Proteomes" id="UP000295008"/>
    </source>
</evidence>
<comment type="catalytic activity">
    <reaction evidence="3">
        <text>D-glyceraldehyde 3-phosphate = dihydroxyacetone phosphate</text>
        <dbReference type="Rhea" id="RHEA:18585"/>
        <dbReference type="ChEBI" id="CHEBI:57642"/>
        <dbReference type="ChEBI" id="CHEBI:59776"/>
        <dbReference type="EC" id="5.3.1.1"/>
    </reaction>
</comment>
<keyword evidence="3" id="KW-0312">Gluconeogenesis</keyword>
<dbReference type="Pfam" id="PF00121">
    <property type="entry name" value="TIM"/>
    <property type="match status" value="1"/>
</dbReference>
<dbReference type="Proteomes" id="UP000295008">
    <property type="component" value="Unassembled WGS sequence"/>
</dbReference>
<sequence>MATRKIFVNLKRFDIPRALGGVCPEHDPGQWMEWVIAQCVEYGLGRRDDLELTLFLPEGLLLKAAHALSSFPAEATRSLRLGCQGVFREDVAPGGNFGAFTTNRPASAARNMGCSWAMTGHSEERKDKLGVIAAYDPSILAEESRQNRANRAVDGLIHAETVCALRAGLNVLLCVGETAAEKGEGSFAEQQPRIAAVLRSQLEAGLQGVREFLPERQIAIAYEPVWAIGPGKTPPGAEYIAFVAGTIKNIIQELWGQTLPVVYGGGLKLENAAAIAGIDAIDGGLVALTRFSGTIGFEPAGLNEIIAAIDRSAAGR</sequence>
<comment type="pathway">
    <text evidence="3">Carbohydrate degradation; glycolysis; D-glyceraldehyde 3-phosphate from glycerone phosphate: step 1/1.</text>
</comment>
<dbReference type="GO" id="GO:0046166">
    <property type="term" value="P:glyceraldehyde-3-phosphate biosynthetic process"/>
    <property type="evidence" value="ECO:0007669"/>
    <property type="project" value="TreeGrafter"/>
</dbReference>
<comment type="caution">
    <text evidence="4">The sequence shown here is derived from an EMBL/GenBank/DDBJ whole genome shotgun (WGS) entry which is preliminary data.</text>
</comment>
<evidence type="ECO:0000256" key="3">
    <source>
        <dbReference type="RuleBase" id="RU363013"/>
    </source>
</evidence>